<dbReference type="InterPro" id="IPR020103">
    <property type="entry name" value="PsdUridine_synth_cat_dom_sf"/>
</dbReference>
<evidence type="ECO:0000259" key="2">
    <source>
        <dbReference type="Pfam" id="PF00849"/>
    </source>
</evidence>
<dbReference type="VEuPathDB" id="FungiDB:PYU1_G000027"/>
<dbReference type="Pfam" id="PF00849">
    <property type="entry name" value="PseudoU_synth_2"/>
    <property type="match status" value="1"/>
</dbReference>
<dbReference type="SUPFAM" id="SSF55120">
    <property type="entry name" value="Pseudouridine synthase"/>
    <property type="match status" value="1"/>
</dbReference>
<dbReference type="STRING" id="431595.K3W4Y6"/>
<organism evidence="3 4">
    <name type="scientific">Globisporangium ultimum (strain ATCC 200006 / CBS 805.95 / DAOM BR144)</name>
    <name type="common">Pythium ultimum</name>
    <dbReference type="NCBI Taxonomy" id="431595"/>
    <lineage>
        <taxon>Eukaryota</taxon>
        <taxon>Sar</taxon>
        <taxon>Stramenopiles</taxon>
        <taxon>Oomycota</taxon>
        <taxon>Peronosporomycetes</taxon>
        <taxon>Pythiales</taxon>
        <taxon>Pythiaceae</taxon>
        <taxon>Globisporangium</taxon>
    </lineage>
</organism>
<proteinExistence type="inferred from homology"/>
<reference evidence="4" key="1">
    <citation type="journal article" date="2010" name="Genome Biol.">
        <title>Genome sequence of the necrotrophic plant pathogen Pythium ultimum reveals original pathogenicity mechanisms and effector repertoire.</title>
        <authorList>
            <person name="Levesque C.A."/>
            <person name="Brouwer H."/>
            <person name="Cano L."/>
            <person name="Hamilton J.P."/>
            <person name="Holt C."/>
            <person name="Huitema E."/>
            <person name="Raffaele S."/>
            <person name="Robideau G.P."/>
            <person name="Thines M."/>
            <person name="Win J."/>
            <person name="Zerillo M.M."/>
            <person name="Beakes G.W."/>
            <person name="Boore J.L."/>
            <person name="Busam D."/>
            <person name="Dumas B."/>
            <person name="Ferriera S."/>
            <person name="Fuerstenberg S.I."/>
            <person name="Gachon C.M."/>
            <person name="Gaulin E."/>
            <person name="Govers F."/>
            <person name="Grenville-Briggs L."/>
            <person name="Horner N."/>
            <person name="Hostetler J."/>
            <person name="Jiang R.H."/>
            <person name="Johnson J."/>
            <person name="Krajaejun T."/>
            <person name="Lin H."/>
            <person name="Meijer H.J."/>
            <person name="Moore B."/>
            <person name="Morris P."/>
            <person name="Phuntmart V."/>
            <person name="Puiu D."/>
            <person name="Shetty J."/>
            <person name="Stajich J.E."/>
            <person name="Tripathy S."/>
            <person name="Wawra S."/>
            <person name="van West P."/>
            <person name="Whitty B.R."/>
            <person name="Coutinho P.M."/>
            <person name="Henrissat B."/>
            <person name="Martin F."/>
            <person name="Thomas P.D."/>
            <person name="Tyler B.M."/>
            <person name="De Vries R.P."/>
            <person name="Kamoun S."/>
            <person name="Yandell M."/>
            <person name="Tisserat N."/>
            <person name="Buell C.R."/>
        </authorList>
    </citation>
    <scope>NUCLEOTIDE SEQUENCE</scope>
    <source>
        <strain evidence="4">DAOM:BR144</strain>
    </source>
</reference>
<accession>K3W4Y6</accession>
<reference evidence="4" key="2">
    <citation type="submission" date="2010-04" db="EMBL/GenBank/DDBJ databases">
        <authorList>
            <person name="Buell R."/>
            <person name="Hamilton J."/>
            <person name="Hostetler J."/>
        </authorList>
    </citation>
    <scope>NUCLEOTIDE SEQUENCE [LARGE SCALE GENOMIC DNA]</scope>
    <source>
        <strain evidence="4">DAOM:BR144</strain>
    </source>
</reference>
<evidence type="ECO:0000313" key="3">
    <source>
        <dbReference type="EnsemblProtists" id="PYU1_T000027"/>
    </source>
</evidence>
<dbReference type="HOGENOM" id="CLU_016902_7_0_1"/>
<dbReference type="Gene3D" id="3.30.2350.10">
    <property type="entry name" value="Pseudouridine synthase"/>
    <property type="match status" value="1"/>
</dbReference>
<dbReference type="GO" id="GO:0009982">
    <property type="term" value="F:pseudouridine synthase activity"/>
    <property type="evidence" value="ECO:0007669"/>
    <property type="project" value="InterPro"/>
</dbReference>
<evidence type="ECO:0000256" key="1">
    <source>
        <dbReference type="ARBA" id="ARBA00010876"/>
    </source>
</evidence>
<dbReference type="CDD" id="cd02869">
    <property type="entry name" value="PseudoU_synth_RluA_like"/>
    <property type="match status" value="1"/>
</dbReference>
<dbReference type="InParanoid" id="K3W4Y6"/>
<dbReference type="GO" id="GO:0003723">
    <property type="term" value="F:RNA binding"/>
    <property type="evidence" value="ECO:0007669"/>
    <property type="project" value="InterPro"/>
</dbReference>
<dbReference type="EMBL" id="GL376636">
    <property type="status" value="NOT_ANNOTATED_CDS"/>
    <property type="molecule type" value="Genomic_DNA"/>
</dbReference>
<dbReference type="AlphaFoldDB" id="K3W4Y6"/>
<reference evidence="3" key="3">
    <citation type="submission" date="2015-02" db="UniProtKB">
        <authorList>
            <consortium name="EnsemblProtists"/>
        </authorList>
    </citation>
    <scope>IDENTIFICATION</scope>
    <source>
        <strain evidence="3">DAOM BR144</strain>
    </source>
</reference>
<dbReference type="eggNOG" id="KOG1919">
    <property type="taxonomic scope" value="Eukaryota"/>
</dbReference>
<evidence type="ECO:0000313" key="4">
    <source>
        <dbReference type="Proteomes" id="UP000019132"/>
    </source>
</evidence>
<dbReference type="GO" id="GO:0000455">
    <property type="term" value="P:enzyme-directed rRNA pseudouridine synthesis"/>
    <property type="evidence" value="ECO:0007669"/>
    <property type="project" value="TreeGrafter"/>
</dbReference>
<dbReference type="PANTHER" id="PTHR21600:SF87">
    <property type="entry name" value="RNA PSEUDOURIDYLATE SYNTHASE DOMAIN-CONTAINING PROTEIN 1"/>
    <property type="match status" value="1"/>
</dbReference>
<comment type="similarity">
    <text evidence="1">Belongs to the pseudouridine synthase RluA family.</text>
</comment>
<dbReference type="Proteomes" id="UP000019132">
    <property type="component" value="Unassembled WGS sequence"/>
</dbReference>
<dbReference type="InterPro" id="IPR006145">
    <property type="entry name" value="PsdUridine_synth_RsuA/RluA"/>
</dbReference>
<keyword evidence="4" id="KW-1185">Reference proteome</keyword>
<feature type="domain" description="Pseudouridine synthase RsuA/RluA-like" evidence="2">
    <location>
        <begin position="99"/>
        <end position="269"/>
    </location>
</feature>
<dbReference type="InterPro" id="IPR050188">
    <property type="entry name" value="RluA_PseudoU_synthase"/>
</dbReference>
<sequence>MDEYVVEAADVGTEWVRVAARVFPGLLTVSKAKRERKKGVLRLNAERLAATNTRVALGDRIQFHGCTGMHSQQHLQSHEDNAGIEMQGLRRVYEGDAIAVIVKPTGVHVNGRGVRTVENALPMLLLASSSHSGAGVLSTPHAVHRLDARVGGLLLIAKTRCAESHLSAQFENHSVRKQYRAILIGYVDTKALVRQQRLHFAPSHRVGDDPLMISDSDVLYCSEPVAGKPCSTALRVVSYSKSGRYEWLTTVDLWPLTGRKHQLRMHMAHIGHPIVGDDLYHNGSGAIGVASAHDDDGESVGTDADLLDGAEAGLFLYAIAIAFLDTDGNKRSFAIDEPHKFARFRHFCAYNSEKKKARGKEEKTGKI</sequence>
<dbReference type="EnsemblProtists" id="PYU1_T000027">
    <property type="protein sequence ID" value="PYU1_T000027"/>
    <property type="gene ID" value="PYU1_G000027"/>
</dbReference>
<name>K3W4Y6_GLOUD</name>
<protein>
    <recommendedName>
        <fullName evidence="2">Pseudouridine synthase RsuA/RluA-like domain-containing protein</fullName>
    </recommendedName>
</protein>
<dbReference type="PANTHER" id="PTHR21600">
    <property type="entry name" value="MITOCHONDRIAL RNA PSEUDOURIDINE SYNTHASE"/>
    <property type="match status" value="1"/>
</dbReference>